<protein>
    <submittedName>
        <fullName evidence="10">YeeE/YedE family protein</fullName>
    </submittedName>
</protein>
<comment type="similarity">
    <text evidence="8">Belongs to the TsuA/YedE (TC 9.B.102) family.</text>
</comment>
<feature type="transmembrane region" description="Helical" evidence="9">
    <location>
        <begin position="269"/>
        <end position="288"/>
    </location>
</feature>
<keyword evidence="3" id="KW-1003">Cell membrane</keyword>
<keyword evidence="7 9" id="KW-0472">Membrane</keyword>
<feature type="transmembrane region" description="Helical" evidence="9">
    <location>
        <begin position="6"/>
        <end position="29"/>
    </location>
</feature>
<dbReference type="Pfam" id="PF04143">
    <property type="entry name" value="Sulf_transp"/>
    <property type="match status" value="1"/>
</dbReference>
<evidence type="ECO:0000256" key="2">
    <source>
        <dbReference type="ARBA" id="ARBA00022448"/>
    </source>
</evidence>
<feature type="transmembrane region" description="Helical" evidence="9">
    <location>
        <begin position="106"/>
        <end position="129"/>
    </location>
</feature>
<evidence type="ECO:0000256" key="7">
    <source>
        <dbReference type="ARBA" id="ARBA00023136"/>
    </source>
</evidence>
<dbReference type="EMBL" id="JAHCVK010000001">
    <property type="protein sequence ID" value="MBT0651733.1"/>
    <property type="molecule type" value="Genomic_DNA"/>
</dbReference>
<evidence type="ECO:0000256" key="5">
    <source>
        <dbReference type="ARBA" id="ARBA00022692"/>
    </source>
</evidence>
<evidence type="ECO:0000256" key="9">
    <source>
        <dbReference type="SAM" id="Phobius"/>
    </source>
</evidence>
<feature type="transmembrane region" description="Helical" evidence="9">
    <location>
        <begin position="190"/>
        <end position="213"/>
    </location>
</feature>
<gene>
    <name evidence="10" type="ORF">KI810_01570</name>
</gene>
<accession>A0ABS5S8M6</accession>
<evidence type="ECO:0000256" key="1">
    <source>
        <dbReference type="ARBA" id="ARBA00004429"/>
    </source>
</evidence>
<evidence type="ECO:0000256" key="4">
    <source>
        <dbReference type="ARBA" id="ARBA00022519"/>
    </source>
</evidence>
<dbReference type="InterPro" id="IPR007272">
    <property type="entry name" value="Sulf_transp_TsuA/YedE"/>
</dbReference>
<keyword evidence="6 9" id="KW-1133">Transmembrane helix</keyword>
<evidence type="ECO:0000256" key="8">
    <source>
        <dbReference type="ARBA" id="ARBA00035655"/>
    </source>
</evidence>
<name>A0ABS5S8M6_9BACT</name>
<feature type="transmembrane region" description="Helical" evidence="9">
    <location>
        <begin position="76"/>
        <end position="99"/>
    </location>
</feature>
<evidence type="ECO:0000256" key="6">
    <source>
        <dbReference type="ARBA" id="ARBA00022989"/>
    </source>
</evidence>
<evidence type="ECO:0000256" key="3">
    <source>
        <dbReference type="ARBA" id="ARBA00022475"/>
    </source>
</evidence>
<feature type="transmembrane region" description="Helical" evidence="9">
    <location>
        <begin position="325"/>
        <end position="352"/>
    </location>
</feature>
<keyword evidence="4" id="KW-0997">Cell inner membrane</keyword>
<feature type="transmembrane region" description="Helical" evidence="9">
    <location>
        <begin position="41"/>
        <end position="64"/>
    </location>
</feature>
<sequence length="363" mass="38787">MPVSFLLGCVAGFIMHRAGFCMAGAFRDLFLFRQAFMLRQLLLLVAVSMILFEAARVMGLLPLYPFPSLGPPTLASLVGGTLFGIGMVLAGGCVVGTLYKLGAGNVLSGVAFVGLIAGSALYGEIHPWWGAFVRSTVMGNGSVTLPEAFGLSPLFPVMLSVGVAGAFLYRWQRHGKLQRHFRVQGHVQPWLGALLLSLTGLCSYLLVGMPLGITTSYAKLGASLERLIAPRHFAEVAFFKGLPLDYRHPLTQERLVGGPGPAFDAVAAVQYPLLVGLVLGGLMSAVLVREFHIYYRVPVRQYGSAFAGGVIMGLASRMAPGCNIWHIFGGLPILAGQSLLFVLGLFPGAWLGGKLLTRLVIRD</sequence>
<keyword evidence="5 9" id="KW-0812">Transmembrane</keyword>
<evidence type="ECO:0000313" key="11">
    <source>
        <dbReference type="Proteomes" id="UP000756860"/>
    </source>
</evidence>
<keyword evidence="2" id="KW-0813">Transport</keyword>
<keyword evidence="11" id="KW-1185">Reference proteome</keyword>
<dbReference type="PANTHER" id="PTHR30574:SF1">
    <property type="entry name" value="SULPHUR TRANSPORT DOMAIN-CONTAINING PROTEIN"/>
    <property type="match status" value="1"/>
</dbReference>
<comment type="caution">
    <text evidence="10">The sequence shown here is derived from an EMBL/GenBank/DDBJ whole genome shotgun (WGS) entry which is preliminary data.</text>
</comment>
<proteinExistence type="inferred from homology"/>
<dbReference type="Proteomes" id="UP000756860">
    <property type="component" value="Unassembled WGS sequence"/>
</dbReference>
<dbReference type="RefSeq" id="WP_214173731.1">
    <property type="nucleotide sequence ID" value="NZ_JAHCVK010000001.1"/>
</dbReference>
<comment type="subcellular location">
    <subcellularLocation>
        <location evidence="1">Cell inner membrane</location>
        <topology evidence="1">Multi-pass membrane protein</topology>
    </subcellularLocation>
</comment>
<evidence type="ECO:0000313" key="10">
    <source>
        <dbReference type="EMBL" id="MBT0651733.1"/>
    </source>
</evidence>
<organism evidence="10 11">
    <name type="scientific">Geomobilimonas luticola</name>
    <dbReference type="NCBI Taxonomy" id="1114878"/>
    <lineage>
        <taxon>Bacteria</taxon>
        <taxon>Pseudomonadati</taxon>
        <taxon>Thermodesulfobacteriota</taxon>
        <taxon>Desulfuromonadia</taxon>
        <taxon>Geobacterales</taxon>
        <taxon>Geobacteraceae</taxon>
        <taxon>Geomobilimonas</taxon>
    </lineage>
</organism>
<reference evidence="10 11" key="1">
    <citation type="submission" date="2021-05" db="EMBL/GenBank/DDBJ databases">
        <title>The draft genome of Geobacter luticola JCM 17780.</title>
        <authorList>
            <person name="Xu Z."/>
            <person name="Masuda Y."/>
            <person name="Itoh H."/>
            <person name="Senoo K."/>
        </authorList>
    </citation>
    <scope>NUCLEOTIDE SEQUENCE [LARGE SCALE GENOMIC DNA]</scope>
    <source>
        <strain evidence="10 11">JCM 17780</strain>
    </source>
</reference>
<dbReference type="PANTHER" id="PTHR30574">
    <property type="entry name" value="INNER MEMBRANE PROTEIN YEDE"/>
    <property type="match status" value="1"/>
</dbReference>
<feature type="transmembrane region" description="Helical" evidence="9">
    <location>
        <begin position="149"/>
        <end position="169"/>
    </location>
</feature>